<dbReference type="Proteomes" id="UP001143856">
    <property type="component" value="Unassembled WGS sequence"/>
</dbReference>
<sequence>MPPCPNTEARDTLLARQILRFIDTNHPFTTLFSEGDRYLATHLGDKLHRADSLEPEYPLTWVESKKRFRSFIKRWKAIHVTYRLHHYYTEDGQNPADIPLPDSEPEPEPIAGSNIPQVTVNSPGSTQNTPHQPESLPPVRTQTEQLHPRLVVRRQQQPLIGPLQFEELSSKLRNFHVDRPSSSTQSSSTQSSAQPTPESVNDPAPPEEPEISPITNPSTGESPAAEPANLFNMAEALTAEAARRLLQEAMEQQEGQHARDMAALLAAQSRQNNQNMAQLFAAAQPVNQGVSSLRSSDVGYFDPGAKDPTSAGIIADGKITKYTDVFAFTDRLKHLAAQQSEAEVRKVWTQCLLGPALIWHSQVLSASDRELLETATIQAICNKLIERFKPSWSTAMGRLQTHQFTLENINKGHDILGFVQRVIRDAKGCDQSDTNQIKAAFEAFDGDIQSQLSVPTSDTTVDAFLTAIREREGVLKKMAKEKLTLPRAPQGNITPTPSFRPYRIPQNRADFPQYTQYPRGRGNYGRGFQQYPRPWTNQNQNQSQSPYQQQNNQQYPAQPYNDYQQRRWQGQNFPQWQQSYPQIPLRQGTTLVPPERRLPAPPPRGPAQWQQQQQQRPQKAYHGEELPTGTERPPDQWAEPHEQQDDAPSWNFGQEDFAGLETEIPQAEESQYQPSVEEVEDEYFATAFHGSAAATPKHECRDCRSKFPSKNKLHKHLEAQHGKARKIKAVTTKSPESGEAMHGMELSTMLNPEPTPTKLPNVVTSTAMPTGIGSGYSFRSYGYLKFYITPNPQDPDHQDDICGDTGCSKTLGDRTWIVQNFPQIPMRKRATPVTLRGIGSNFHTTDEYVILPMYFQGKDPQGKPATALFEREVAIVEDLRAHMLLGTDILQLEKFDILMSKKAAIINSCNVAIPMDTTPKGKPQRAPVRSAEPTIIKPHAYGSIPVHHAAEDYGEDLLFEPADHTKLSAFATLTTADMEEILVRNDTDSDIHIAQGHVVGHLMTVDPECTAYLVEGENATTAAEFAVKRPMPRSPKENPRASTIFTHDPAKTVKHHTGVNIYNDPEIIAAVSQLLDEFEIVFQDTGFADIPQDEWMKVVLKDDWQKEIPKHCRIYPLHQDSKQVVEDTLGKLRERAKIYRTLKQVPFSFPVFVIWRMVPQLTGPPKRKGRMVVDIRPGNKIYLPDAYPMRTQEEILDHVAGKQYQTVLDAIAFYYQWRVHPDSQWAFTITTHKGQFTFTCAVMGYKNSNAYVQRQMDYLLQDTAARSYCDDIVIASSTLEEHVRHLREVFTVFRDRNISIGPSKSYIAFPGTVVLGRIVDSFGMTTTAEKLEAIRRLKFPETLRDLEIFIGFTTWLRNSVPGYGIIVKPLQDRKTELLKRGRTGTGNNGQQLRGRNRKTWATSVAFAYPTKKERDAFTQIKESLLTNISLAFCSPVRQLFADFDASAEGIGIEVYHVKEEVIPKMMKDGVIVDYPPRHAVQTIAFLSRPLTNAERKYWPTEMELCGFVWLLKKTRQWLNTAKMTPIIFTDCKAILGLHQRNADIANSTASSNANRKIVHALEFISQFNIRILHKPGKKHIVPDALSRLPREGIPSDPDPEDPGGLDELPDDREEHWAMHWIYQQTESNERLPPMRLSSPDQQTFDINIPLGIPHKAQL</sequence>
<protein>
    <submittedName>
        <fullName evidence="1">Uncharacterized protein</fullName>
    </submittedName>
</protein>
<gene>
    <name evidence="1" type="ORF">NUW58_g2043</name>
</gene>
<reference evidence="1" key="1">
    <citation type="submission" date="2022-10" db="EMBL/GenBank/DDBJ databases">
        <title>Genome Sequence of Xylaria curta.</title>
        <authorList>
            <person name="Buettner E."/>
        </authorList>
    </citation>
    <scope>NUCLEOTIDE SEQUENCE</scope>
    <source>
        <strain evidence="1">Babe10</strain>
    </source>
</reference>
<keyword evidence="2" id="KW-1185">Reference proteome</keyword>
<dbReference type="EMBL" id="JAPDGR010000247">
    <property type="protein sequence ID" value="KAJ2992809.1"/>
    <property type="molecule type" value="Genomic_DNA"/>
</dbReference>
<accession>A0ACC1PKA6</accession>
<evidence type="ECO:0000313" key="1">
    <source>
        <dbReference type="EMBL" id="KAJ2992809.1"/>
    </source>
</evidence>
<evidence type="ECO:0000313" key="2">
    <source>
        <dbReference type="Proteomes" id="UP001143856"/>
    </source>
</evidence>
<organism evidence="1 2">
    <name type="scientific">Xylaria curta</name>
    <dbReference type="NCBI Taxonomy" id="42375"/>
    <lineage>
        <taxon>Eukaryota</taxon>
        <taxon>Fungi</taxon>
        <taxon>Dikarya</taxon>
        <taxon>Ascomycota</taxon>
        <taxon>Pezizomycotina</taxon>
        <taxon>Sordariomycetes</taxon>
        <taxon>Xylariomycetidae</taxon>
        <taxon>Xylariales</taxon>
        <taxon>Xylariaceae</taxon>
        <taxon>Xylaria</taxon>
    </lineage>
</organism>
<name>A0ACC1PKA6_9PEZI</name>
<comment type="caution">
    <text evidence="1">The sequence shown here is derived from an EMBL/GenBank/DDBJ whole genome shotgun (WGS) entry which is preliminary data.</text>
</comment>
<proteinExistence type="predicted"/>